<feature type="domain" description="LpxI N-terminal" evidence="2">
    <location>
        <begin position="11"/>
        <end position="141"/>
    </location>
</feature>
<feature type="domain" description="LpxI C-terminal" evidence="1">
    <location>
        <begin position="145"/>
        <end position="281"/>
    </location>
</feature>
<dbReference type="Proteomes" id="UP000048926">
    <property type="component" value="Unassembled WGS sequence"/>
</dbReference>
<sequence>MNRADTGLEPRLALIAGNGSLPCQIAEALDSAGREFRIIAIKGEADERTRAQADTELGWGEIGRLYKFLKKTGCRDVLLIGGVSKRPDFTSILGDLGTLKRLPTIIRALAGGDDSLLTKVIRLFEVEGYRVVGIKDVAPQLLASSGVLGKIQPNQGDWRDAELALRATEKLGELDIGQAAIAVGGRVVALEGAEGTDAMLQRCAELKRIGRIRSKGRAGVLVKTAKPNQDLRVDLPTVGPMTIDLAAAAGLAGIAVEASGALIAEKEETLKKADNAGLFVIGIEHGTRFGVTSKGQADERS</sequence>
<dbReference type="AlphaFoldDB" id="A0A0M6XX92"/>
<evidence type="ECO:0000313" key="3">
    <source>
        <dbReference type="EMBL" id="CTQ42461.1"/>
    </source>
</evidence>
<dbReference type="InterPro" id="IPR041255">
    <property type="entry name" value="LpxI_N"/>
</dbReference>
<evidence type="ECO:0008006" key="5">
    <source>
        <dbReference type="Google" id="ProtNLM"/>
    </source>
</evidence>
<dbReference type="PANTHER" id="PTHR39962">
    <property type="entry name" value="BLL4848 PROTEIN"/>
    <property type="match status" value="1"/>
</dbReference>
<gene>
    <name evidence="3" type="ORF">LAL4801_00889</name>
</gene>
<dbReference type="Pfam" id="PF06230">
    <property type="entry name" value="LpxI_C"/>
    <property type="match status" value="1"/>
</dbReference>
<dbReference type="Pfam" id="PF17930">
    <property type="entry name" value="LpxI_N"/>
    <property type="match status" value="1"/>
</dbReference>
<dbReference type="InterPro" id="IPR010415">
    <property type="entry name" value="LpxI_C"/>
</dbReference>
<keyword evidence="4" id="KW-1185">Reference proteome</keyword>
<evidence type="ECO:0000313" key="4">
    <source>
        <dbReference type="Proteomes" id="UP000048926"/>
    </source>
</evidence>
<evidence type="ECO:0000259" key="1">
    <source>
        <dbReference type="Pfam" id="PF06230"/>
    </source>
</evidence>
<dbReference type="InterPro" id="IPR053174">
    <property type="entry name" value="LpxI"/>
</dbReference>
<evidence type="ECO:0000259" key="2">
    <source>
        <dbReference type="Pfam" id="PF17930"/>
    </source>
</evidence>
<dbReference type="Gene3D" id="3.40.140.80">
    <property type="match status" value="1"/>
</dbReference>
<dbReference type="STRING" id="187304.B0E33_25705"/>
<dbReference type="RefSeq" id="WP_055654489.1">
    <property type="nucleotide sequence ID" value="NZ_CXST01000001.1"/>
</dbReference>
<dbReference type="Gene3D" id="3.40.50.20">
    <property type="match status" value="1"/>
</dbReference>
<reference evidence="4" key="1">
    <citation type="submission" date="2015-07" db="EMBL/GenBank/DDBJ databases">
        <authorList>
            <person name="Rodrigo-Torres Lidia"/>
            <person name="Arahal R.David."/>
        </authorList>
    </citation>
    <scope>NUCLEOTIDE SEQUENCE [LARGE SCALE GENOMIC DNA]</scope>
    <source>
        <strain evidence="4">CECT 4801</strain>
    </source>
</reference>
<organism evidence="3 4">
    <name type="scientific">Roseibium aggregatum</name>
    <dbReference type="NCBI Taxonomy" id="187304"/>
    <lineage>
        <taxon>Bacteria</taxon>
        <taxon>Pseudomonadati</taxon>
        <taxon>Pseudomonadota</taxon>
        <taxon>Alphaproteobacteria</taxon>
        <taxon>Hyphomicrobiales</taxon>
        <taxon>Stappiaceae</taxon>
        <taxon>Roseibium</taxon>
    </lineage>
</organism>
<dbReference type="EMBL" id="CXST01000001">
    <property type="protein sequence ID" value="CTQ42461.1"/>
    <property type="molecule type" value="Genomic_DNA"/>
</dbReference>
<proteinExistence type="predicted"/>
<protein>
    <recommendedName>
        <fullName evidence="5">Phosphatidate cytidylyltransferase</fullName>
    </recommendedName>
</protein>
<name>A0A0M6XX92_9HYPH</name>
<dbReference type="InterPro" id="IPR043167">
    <property type="entry name" value="LpxI_C_sf"/>
</dbReference>
<accession>A0A0M6XX92</accession>
<dbReference type="PANTHER" id="PTHR39962:SF1">
    <property type="entry name" value="LPXI FAMILY PROTEIN"/>
    <property type="match status" value="1"/>
</dbReference>
<dbReference type="OrthoDB" id="9789836at2"/>